<keyword evidence="3" id="KW-1185">Reference proteome</keyword>
<dbReference type="AlphaFoldDB" id="A0A9P7SZQ2"/>
<gene>
    <name evidence="2" type="ORF">E4U43_000946</name>
</gene>
<accession>A0A9P7SZQ2</accession>
<feature type="compositionally biased region" description="Low complexity" evidence="1">
    <location>
        <begin position="14"/>
        <end position="36"/>
    </location>
</feature>
<comment type="caution">
    <text evidence="2">The sequence shown here is derived from an EMBL/GenBank/DDBJ whole genome shotgun (WGS) entry which is preliminary data.</text>
</comment>
<dbReference type="Proteomes" id="UP000748025">
    <property type="component" value="Unassembled WGS sequence"/>
</dbReference>
<dbReference type="OrthoDB" id="194468at2759"/>
<organism evidence="2 3">
    <name type="scientific">Claviceps pusilla</name>
    <dbReference type="NCBI Taxonomy" id="123648"/>
    <lineage>
        <taxon>Eukaryota</taxon>
        <taxon>Fungi</taxon>
        <taxon>Dikarya</taxon>
        <taxon>Ascomycota</taxon>
        <taxon>Pezizomycotina</taxon>
        <taxon>Sordariomycetes</taxon>
        <taxon>Hypocreomycetidae</taxon>
        <taxon>Hypocreales</taxon>
        <taxon>Clavicipitaceae</taxon>
        <taxon>Claviceps</taxon>
    </lineage>
</organism>
<name>A0A9P7SZQ2_9HYPO</name>
<dbReference type="EMBL" id="SRPW01001294">
    <property type="protein sequence ID" value="KAG6003241.1"/>
    <property type="molecule type" value="Genomic_DNA"/>
</dbReference>
<feature type="region of interest" description="Disordered" evidence="1">
    <location>
        <begin position="14"/>
        <end position="40"/>
    </location>
</feature>
<protein>
    <submittedName>
        <fullName evidence="2">Uncharacterized protein</fullName>
    </submittedName>
</protein>
<proteinExistence type="predicted"/>
<evidence type="ECO:0000313" key="2">
    <source>
        <dbReference type="EMBL" id="KAG6003241.1"/>
    </source>
</evidence>
<sequence>MNIPRPPVSAAALLQEAATTSTSSTNAATTGGVAATDNSAKKSTRAGKTVVVKNAIIYNPDTGAVQVNQTIKLSGGNIVEIKDSDESSPHDMAVHVVDRLVYYPGFTLFVVRTLLRF</sequence>
<evidence type="ECO:0000256" key="1">
    <source>
        <dbReference type="SAM" id="MobiDB-lite"/>
    </source>
</evidence>
<evidence type="ECO:0000313" key="3">
    <source>
        <dbReference type="Proteomes" id="UP000748025"/>
    </source>
</evidence>
<reference evidence="2" key="1">
    <citation type="journal article" date="2020" name="bioRxiv">
        <title>Whole genome comparisons of ergot fungi reveals the divergence and evolution of species within the genus Claviceps are the result of varying mechanisms driving genome evolution and host range expansion.</title>
        <authorList>
            <person name="Wyka S.A."/>
            <person name="Mondo S.J."/>
            <person name="Liu M."/>
            <person name="Dettman J."/>
            <person name="Nalam V."/>
            <person name="Broders K.D."/>
        </authorList>
    </citation>
    <scope>NUCLEOTIDE SEQUENCE</scope>
    <source>
        <strain evidence="2">CCC 602</strain>
    </source>
</reference>